<evidence type="ECO:0000313" key="8">
    <source>
        <dbReference type="EMBL" id="PRP91830.1"/>
    </source>
</evidence>
<evidence type="ECO:0000313" key="9">
    <source>
        <dbReference type="Proteomes" id="UP000237968"/>
    </source>
</evidence>
<evidence type="ECO:0000256" key="2">
    <source>
        <dbReference type="ARBA" id="ARBA00022475"/>
    </source>
</evidence>
<feature type="transmembrane region" description="Helical" evidence="6">
    <location>
        <begin position="91"/>
        <end position="110"/>
    </location>
</feature>
<dbReference type="AlphaFoldDB" id="A0A2S9XGF1"/>
<gene>
    <name evidence="8" type="ORF">ENSA5_52680</name>
</gene>
<keyword evidence="5 6" id="KW-0472">Membrane</keyword>
<dbReference type="Proteomes" id="UP000237968">
    <property type="component" value="Unassembled WGS sequence"/>
</dbReference>
<evidence type="ECO:0000256" key="4">
    <source>
        <dbReference type="ARBA" id="ARBA00022989"/>
    </source>
</evidence>
<dbReference type="PANTHER" id="PTHR36115">
    <property type="entry name" value="PROLINE-RICH ANTIGEN HOMOLOG-RELATED"/>
    <property type="match status" value="1"/>
</dbReference>
<dbReference type="InterPro" id="IPR010432">
    <property type="entry name" value="RDD"/>
</dbReference>
<dbReference type="Pfam" id="PF06271">
    <property type="entry name" value="RDD"/>
    <property type="match status" value="1"/>
</dbReference>
<feature type="domain" description="RDD" evidence="7">
    <location>
        <begin position="9"/>
        <end position="123"/>
    </location>
</feature>
<dbReference type="InterPro" id="IPR051791">
    <property type="entry name" value="Pra-immunoreactive"/>
</dbReference>
<dbReference type="EMBL" id="PVNK01000231">
    <property type="protein sequence ID" value="PRP91830.1"/>
    <property type="molecule type" value="Genomic_DNA"/>
</dbReference>
<evidence type="ECO:0000256" key="1">
    <source>
        <dbReference type="ARBA" id="ARBA00004651"/>
    </source>
</evidence>
<dbReference type="PANTHER" id="PTHR36115:SF4">
    <property type="entry name" value="MEMBRANE PROTEIN"/>
    <property type="match status" value="1"/>
</dbReference>
<keyword evidence="2" id="KW-1003">Cell membrane</keyword>
<keyword evidence="3 6" id="KW-0812">Transmembrane</keyword>
<comment type="caution">
    <text evidence="8">The sequence shown here is derived from an EMBL/GenBank/DDBJ whole genome shotgun (WGS) entry which is preliminary data.</text>
</comment>
<sequence length="129" mass="13722">MKGQGNGYGRIAPRAVALAIDLVLIGFVTTMISSVLGTDSHGVVASVISWLYFAVQESSGWMATLGKRAMGLAVQGVDGRQLSFSRASIRWVGRWASGLVLGLGYLLALFTDKNQTLHDLIAGTVVVQR</sequence>
<evidence type="ECO:0000256" key="6">
    <source>
        <dbReference type="SAM" id="Phobius"/>
    </source>
</evidence>
<dbReference type="RefSeq" id="WP_106394493.1">
    <property type="nucleotide sequence ID" value="NZ_PVNK01000231.1"/>
</dbReference>
<accession>A0A2S9XGF1</accession>
<dbReference type="GO" id="GO:0005886">
    <property type="term" value="C:plasma membrane"/>
    <property type="evidence" value="ECO:0007669"/>
    <property type="project" value="UniProtKB-SubCell"/>
</dbReference>
<name>A0A2S9XGF1_9BACT</name>
<reference evidence="8 9" key="1">
    <citation type="submission" date="2018-03" db="EMBL/GenBank/DDBJ databases">
        <title>Draft Genome Sequences of the Obligatory Marine Myxobacteria Enhygromyxa salina SWB005.</title>
        <authorList>
            <person name="Poehlein A."/>
            <person name="Moghaddam J.A."/>
            <person name="Harms H."/>
            <person name="Alanjari M."/>
            <person name="Koenig G.M."/>
            <person name="Daniel R."/>
            <person name="Schaeberle T.F."/>
        </authorList>
    </citation>
    <scope>NUCLEOTIDE SEQUENCE [LARGE SCALE GENOMIC DNA]</scope>
    <source>
        <strain evidence="8 9">SWB005</strain>
    </source>
</reference>
<keyword evidence="4 6" id="KW-1133">Transmembrane helix</keyword>
<proteinExistence type="predicted"/>
<keyword evidence="9" id="KW-1185">Reference proteome</keyword>
<feature type="transmembrane region" description="Helical" evidence="6">
    <location>
        <begin position="12"/>
        <end position="36"/>
    </location>
</feature>
<dbReference type="OrthoDB" id="9793824at2"/>
<comment type="subcellular location">
    <subcellularLocation>
        <location evidence="1">Cell membrane</location>
        <topology evidence="1">Multi-pass membrane protein</topology>
    </subcellularLocation>
</comment>
<protein>
    <submittedName>
        <fullName evidence="8">RDD family protein</fullName>
    </submittedName>
</protein>
<evidence type="ECO:0000256" key="5">
    <source>
        <dbReference type="ARBA" id="ARBA00023136"/>
    </source>
</evidence>
<evidence type="ECO:0000256" key="3">
    <source>
        <dbReference type="ARBA" id="ARBA00022692"/>
    </source>
</evidence>
<organism evidence="8 9">
    <name type="scientific">Enhygromyxa salina</name>
    <dbReference type="NCBI Taxonomy" id="215803"/>
    <lineage>
        <taxon>Bacteria</taxon>
        <taxon>Pseudomonadati</taxon>
        <taxon>Myxococcota</taxon>
        <taxon>Polyangia</taxon>
        <taxon>Nannocystales</taxon>
        <taxon>Nannocystaceae</taxon>
        <taxon>Enhygromyxa</taxon>
    </lineage>
</organism>
<evidence type="ECO:0000259" key="7">
    <source>
        <dbReference type="Pfam" id="PF06271"/>
    </source>
</evidence>